<feature type="compositionally biased region" description="Acidic residues" evidence="1">
    <location>
        <begin position="71"/>
        <end position="82"/>
    </location>
</feature>
<feature type="transmembrane region" description="Helical" evidence="2">
    <location>
        <begin position="36"/>
        <end position="58"/>
    </location>
</feature>
<reference evidence="3" key="1">
    <citation type="submission" date="2014-11" db="EMBL/GenBank/DDBJ databases">
        <authorList>
            <person name="Otto D Thomas"/>
            <person name="Naeem Raeece"/>
        </authorList>
    </citation>
    <scope>NUCLEOTIDE SEQUENCE</scope>
</reference>
<keyword evidence="2" id="KW-0472">Membrane</keyword>
<keyword evidence="2" id="KW-1133">Transmembrane helix</keyword>
<keyword evidence="2" id="KW-0812">Transmembrane</keyword>
<name>A0A0G4G9F1_9ALVE</name>
<organism evidence="3">
    <name type="scientific">Chromera velia CCMP2878</name>
    <dbReference type="NCBI Taxonomy" id="1169474"/>
    <lineage>
        <taxon>Eukaryota</taxon>
        <taxon>Sar</taxon>
        <taxon>Alveolata</taxon>
        <taxon>Colpodellida</taxon>
        <taxon>Chromeraceae</taxon>
        <taxon>Chromera</taxon>
    </lineage>
</organism>
<feature type="region of interest" description="Disordered" evidence="1">
    <location>
        <begin position="212"/>
        <end position="282"/>
    </location>
</feature>
<feature type="compositionally biased region" description="Polar residues" evidence="1">
    <location>
        <begin position="165"/>
        <end position="176"/>
    </location>
</feature>
<feature type="region of interest" description="Disordered" evidence="1">
    <location>
        <begin position="65"/>
        <end position="134"/>
    </location>
</feature>
<proteinExistence type="predicted"/>
<evidence type="ECO:0000256" key="2">
    <source>
        <dbReference type="SAM" id="Phobius"/>
    </source>
</evidence>
<evidence type="ECO:0000313" key="3">
    <source>
        <dbReference type="EMBL" id="CEM25200.1"/>
    </source>
</evidence>
<accession>A0A0G4G9F1</accession>
<sequence length="282" mass="29667">MVSSDYLSSLADAFKGGKIGPESLNLSALGISESTAIYVFVGFSCVFLASLIVLISVLSSNNASRAKKDLEQEDEEEEEDEEKPLIHDDRRASQASSAGGIRTRQGSVKLPGEETVAAPAVGGQSPSRSATREGLRVSMGPNQIIESGAPAAVMAAQQQVPSPTGRLSVSRPSIGSLTPAGQRMSVASPPSPSMIPAGNPPYVPVGYPQPVFAQGRVSPTPHSYSPVLAASQPHQAAVQRSSTQRYSFQVPSQQYNDSRPGSVVASPPRYSYSQYGLQQPPQ</sequence>
<evidence type="ECO:0000256" key="1">
    <source>
        <dbReference type="SAM" id="MobiDB-lite"/>
    </source>
</evidence>
<gene>
    <name evidence="3" type="ORF">Cvel_20779</name>
</gene>
<dbReference type="AlphaFoldDB" id="A0A0G4G9F1"/>
<protein>
    <submittedName>
        <fullName evidence="3">Uncharacterized protein</fullName>
    </submittedName>
</protein>
<feature type="compositionally biased region" description="Basic and acidic residues" evidence="1">
    <location>
        <begin position="83"/>
        <end position="92"/>
    </location>
</feature>
<dbReference type="VEuPathDB" id="CryptoDB:Cvel_20779"/>
<dbReference type="EMBL" id="CDMZ01000988">
    <property type="protein sequence ID" value="CEM25200.1"/>
    <property type="molecule type" value="Genomic_DNA"/>
</dbReference>
<feature type="compositionally biased region" description="Polar residues" evidence="1">
    <location>
        <begin position="271"/>
        <end position="282"/>
    </location>
</feature>
<feature type="region of interest" description="Disordered" evidence="1">
    <location>
        <begin position="154"/>
        <end position="197"/>
    </location>
</feature>
<feature type="compositionally biased region" description="Polar residues" evidence="1">
    <location>
        <begin position="232"/>
        <end position="259"/>
    </location>
</feature>